<organism evidence="8 9">
    <name type="scientific">Shiella aurantiaca</name>
    <dbReference type="NCBI Taxonomy" id="3058365"/>
    <lineage>
        <taxon>Bacteria</taxon>
        <taxon>Pseudomonadati</taxon>
        <taxon>Bacteroidota</taxon>
        <taxon>Cytophagia</taxon>
        <taxon>Cytophagales</taxon>
        <taxon>Shiellaceae</taxon>
        <taxon>Shiella</taxon>
    </lineage>
</organism>
<evidence type="ECO:0000256" key="3">
    <source>
        <dbReference type="ARBA" id="ARBA00022722"/>
    </source>
</evidence>
<protein>
    <submittedName>
        <fullName evidence="8">Type II toxin-antitoxin system HicA family toxin</fullName>
    </submittedName>
</protein>
<sequence length="63" mass="7013">MAKCSEILRMLKRDGWYIERQGKGSHLVLKHPIKHGVIIFPNHGSAEMAKGTEKSILKAAGLM</sequence>
<evidence type="ECO:0000313" key="9">
    <source>
        <dbReference type="Proteomes" id="UP001168552"/>
    </source>
</evidence>
<evidence type="ECO:0000313" key="8">
    <source>
        <dbReference type="EMBL" id="MDN4164273.1"/>
    </source>
</evidence>
<gene>
    <name evidence="8" type="ORF">QWY31_02105</name>
</gene>
<evidence type="ECO:0000256" key="1">
    <source>
        <dbReference type="ARBA" id="ARBA00006620"/>
    </source>
</evidence>
<keyword evidence="6" id="KW-0694">RNA-binding</keyword>
<keyword evidence="5" id="KW-0378">Hydrolase</keyword>
<proteinExistence type="inferred from homology"/>
<dbReference type="InterPro" id="IPR012933">
    <property type="entry name" value="HicA_mRNA_interferase"/>
</dbReference>
<comment type="caution">
    <text evidence="8">The sequence shown here is derived from an EMBL/GenBank/DDBJ whole genome shotgun (WGS) entry which is preliminary data.</text>
</comment>
<evidence type="ECO:0000256" key="4">
    <source>
        <dbReference type="ARBA" id="ARBA00022759"/>
    </source>
</evidence>
<dbReference type="Gene3D" id="3.30.920.30">
    <property type="entry name" value="Hypothetical protein"/>
    <property type="match status" value="1"/>
</dbReference>
<name>A0ABT8F1L3_9BACT</name>
<dbReference type="EMBL" id="JAUHJS010000001">
    <property type="protein sequence ID" value="MDN4164273.1"/>
    <property type="molecule type" value="Genomic_DNA"/>
</dbReference>
<evidence type="ECO:0000256" key="6">
    <source>
        <dbReference type="ARBA" id="ARBA00022884"/>
    </source>
</evidence>
<evidence type="ECO:0000256" key="2">
    <source>
        <dbReference type="ARBA" id="ARBA00022649"/>
    </source>
</evidence>
<dbReference type="SUPFAM" id="SSF54786">
    <property type="entry name" value="YcfA/nrd intein domain"/>
    <property type="match status" value="1"/>
</dbReference>
<dbReference type="InterPro" id="IPR038570">
    <property type="entry name" value="HicA_sf"/>
</dbReference>
<dbReference type="RefSeq" id="WP_320002799.1">
    <property type="nucleotide sequence ID" value="NZ_JAUHJS010000001.1"/>
</dbReference>
<evidence type="ECO:0000256" key="5">
    <source>
        <dbReference type="ARBA" id="ARBA00022801"/>
    </source>
</evidence>
<dbReference type="Proteomes" id="UP001168552">
    <property type="component" value="Unassembled WGS sequence"/>
</dbReference>
<accession>A0ABT8F1L3</accession>
<dbReference type="Pfam" id="PF07927">
    <property type="entry name" value="HicA_toxin"/>
    <property type="match status" value="1"/>
</dbReference>
<keyword evidence="2" id="KW-1277">Toxin-antitoxin system</keyword>
<keyword evidence="3" id="KW-0540">Nuclease</keyword>
<evidence type="ECO:0000256" key="7">
    <source>
        <dbReference type="ARBA" id="ARBA00023016"/>
    </source>
</evidence>
<keyword evidence="7" id="KW-0346">Stress response</keyword>
<keyword evidence="9" id="KW-1185">Reference proteome</keyword>
<keyword evidence="4" id="KW-0255">Endonuclease</keyword>
<reference evidence="8" key="1">
    <citation type="submission" date="2023-06" db="EMBL/GenBank/DDBJ databases">
        <title>Cytophagales bacterium Strain LB-30, isolated from soil.</title>
        <authorList>
            <person name="Liu B."/>
        </authorList>
    </citation>
    <scope>NUCLEOTIDE SEQUENCE</scope>
    <source>
        <strain evidence="8">LB-30</strain>
    </source>
</reference>
<comment type="similarity">
    <text evidence="1">Belongs to the HicA mRNA interferase family.</text>
</comment>